<dbReference type="InterPro" id="IPR038770">
    <property type="entry name" value="Na+/solute_symporter_sf"/>
</dbReference>
<dbReference type="PANTHER" id="PTHR36838:SF1">
    <property type="entry name" value="SLR1864 PROTEIN"/>
    <property type="match status" value="1"/>
</dbReference>
<evidence type="ECO:0000256" key="4">
    <source>
        <dbReference type="ARBA" id="ARBA00022475"/>
    </source>
</evidence>
<dbReference type="AlphaFoldDB" id="A0A845UXI6"/>
<keyword evidence="10" id="KW-1185">Reference proteome</keyword>
<dbReference type="GO" id="GO:0005886">
    <property type="term" value="C:plasma membrane"/>
    <property type="evidence" value="ECO:0007669"/>
    <property type="project" value="UniProtKB-SubCell"/>
</dbReference>
<keyword evidence="7 8" id="KW-0472">Membrane</keyword>
<feature type="transmembrane region" description="Helical" evidence="8">
    <location>
        <begin position="158"/>
        <end position="180"/>
    </location>
</feature>
<organism evidence="9 10">
    <name type="scientific">Wenzhouxiangella limi</name>
    <dbReference type="NCBI Taxonomy" id="2707351"/>
    <lineage>
        <taxon>Bacteria</taxon>
        <taxon>Pseudomonadati</taxon>
        <taxon>Pseudomonadota</taxon>
        <taxon>Gammaproteobacteria</taxon>
        <taxon>Chromatiales</taxon>
        <taxon>Wenzhouxiangellaceae</taxon>
        <taxon>Wenzhouxiangella</taxon>
    </lineage>
</organism>
<keyword evidence="5 8" id="KW-0812">Transmembrane</keyword>
<dbReference type="EMBL" id="JAAGSC010000031">
    <property type="protein sequence ID" value="NDY94570.1"/>
    <property type="molecule type" value="Genomic_DNA"/>
</dbReference>
<dbReference type="InterPro" id="IPR004776">
    <property type="entry name" value="Mem_transp_PIN-like"/>
</dbReference>
<comment type="subcellular location">
    <subcellularLocation>
        <location evidence="1">Cell membrane</location>
        <topology evidence="1">Multi-pass membrane protein</topology>
    </subcellularLocation>
</comment>
<evidence type="ECO:0000256" key="1">
    <source>
        <dbReference type="ARBA" id="ARBA00004651"/>
    </source>
</evidence>
<dbReference type="Gene3D" id="1.20.1530.20">
    <property type="match status" value="1"/>
</dbReference>
<sequence length="296" mass="32276">MTLIAAGWLFARARLLPEATPDVLNRVVITLCLPALIVIHVPTLEPAWSLLPLILIPWLLLATTVLVILPLARVMALSREATAALLVLIPLGNTSFLGFPLIEALLGQEFIRLAVVYDQFGSFLIVCTHVLFVVGWYGEGANPDFRSMGRRIASFPPFLALLFALVLGNHWFPAWLMQIIERFADMLLPLVTLAIGMSLRLRLVRRDRWPLVIGLLGKLAVLPGLAMIMALLFGAEPDVAMVAVLESAMPPMITAAALLTSAGLALRLAPAMVAWGVLCSALTVPFWFWLAGQVFS</sequence>
<gene>
    <name evidence="9" type="ORF">G3I74_02345</name>
</gene>
<proteinExistence type="inferred from homology"/>
<feature type="transmembrane region" description="Helical" evidence="8">
    <location>
        <begin position="211"/>
        <end position="233"/>
    </location>
</feature>
<evidence type="ECO:0000313" key="10">
    <source>
        <dbReference type="Proteomes" id="UP000484885"/>
    </source>
</evidence>
<protein>
    <submittedName>
        <fullName evidence="9">AEC family transporter</fullName>
    </submittedName>
</protein>
<dbReference type="Proteomes" id="UP000484885">
    <property type="component" value="Unassembled WGS sequence"/>
</dbReference>
<reference evidence="9 10" key="1">
    <citation type="submission" date="2020-02" db="EMBL/GenBank/DDBJ databases">
        <authorList>
            <person name="Zhang X.-Y."/>
        </authorList>
    </citation>
    <scope>NUCLEOTIDE SEQUENCE [LARGE SCALE GENOMIC DNA]</scope>
    <source>
        <strain evidence="9 10">C33</strain>
    </source>
</reference>
<feature type="transmembrane region" description="Helical" evidence="8">
    <location>
        <begin position="81"/>
        <end position="102"/>
    </location>
</feature>
<evidence type="ECO:0000256" key="6">
    <source>
        <dbReference type="ARBA" id="ARBA00022989"/>
    </source>
</evidence>
<evidence type="ECO:0000256" key="2">
    <source>
        <dbReference type="ARBA" id="ARBA00010145"/>
    </source>
</evidence>
<feature type="transmembrane region" description="Helical" evidence="8">
    <location>
        <begin position="23"/>
        <end position="41"/>
    </location>
</feature>
<evidence type="ECO:0000256" key="8">
    <source>
        <dbReference type="SAM" id="Phobius"/>
    </source>
</evidence>
<name>A0A845UXI6_9GAMM</name>
<feature type="transmembrane region" description="Helical" evidence="8">
    <location>
        <begin position="47"/>
        <end position="69"/>
    </location>
</feature>
<keyword evidence="3" id="KW-0813">Transport</keyword>
<evidence type="ECO:0000256" key="3">
    <source>
        <dbReference type="ARBA" id="ARBA00022448"/>
    </source>
</evidence>
<comment type="similarity">
    <text evidence="2">Belongs to the auxin efflux carrier (TC 2.A.69) family.</text>
</comment>
<feature type="transmembrane region" description="Helical" evidence="8">
    <location>
        <begin position="239"/>
        <end position="259"/>
    </location>
</feature>
<feature type="transmembrane region" description="Helical" evidence="8">
    <location>
        <begin position="271"/>
        <end position="290"/>
    </location>
</feature>
<feature type="transmembrane region" description="Helical" evidence="8">
    <location>
        <begin position="114"/>
        <end position="137"/>
    </location>
</feature>
<feature type="transmembrane region" description="Helical" evidence="8">
    <location>
        <begin position="186"/>
        <end position="204"/>
    </location>
</feature>
<evidence type="ECO:0000256" key="7">
    <source>
        <dbReference type="ARBA" id="ARBA00023136"/>
    </source>
</evidence>
<dbReference type="PANTHER" id="PTHR36838">
    <property type="entry name" value="AUXIN EFFLUX CARRIER FAMILY PROTEIN"/>
    <property type="match status" value="1"/>
</dbReference>
<accession>A0A845UXI6</accession>
<comment type="caution">
    <text evidence="9">The sequence shown here is derived from an EMBL/GenBank/DDBJ whole genome shotgun (WGS) entry which is preliminary data.</text>
</comment>
<dbReference type="Pfam" id="PF03547">
    <property type="entry name" value="Mem_trans"/>
    <property type="match status" value="2"/>
</dbReference>
<keyword evidence="4" id="KW-1003">Cell membrane</keyword>
<dbReference type="GO" id="GO:0055085">
    <property type="term" value="P:transmembrane transport"/>
    <property type="evidence" value="ECO:0007669"/>
    <property type="project" value="InterPro"/>
</dbReference>
<evidence type="ECO:0000256" key="5">
    <source>
        <dbReference type="ARBA" id="ARBA00022692"/>
    </source>
</evidence>
<keyword evidence="6 8" id="KW-1133">Transmembrane helix</keyword>
<evidence type="ECO:0000313" key="9">
    <source>
        <dbReference type="EMBL" id="NDY94570.1"/>
    </source>
</evidence>